<dbReference type="Proteomes" id="UP000824130">
    <property type="component" value="Unassembled WGS sequence"/>
</dbReference>
<evidence type="ECO:0000259" key="11">
    <source>
        <dbReference type="Pfam" id="PF02463"/>
    </source>
</evidence>
<evidence type="ECO:0000256" key="7">
    <source>
        <dbReference type="ARBA" id="ARBA00023204"/>
    </source>
</evidence>
<feature type="coiled-coil region" evidence="10">
    <location>
        <begin position="293"/>
        <end position="348"/>
    </location>
</feature>
<keyword evidence="6" id="KW-0067">ATP-binding</keyword>
<dbReference type="PANTHER" id="PTHR11059:SF0">
    <property type="entry name" value="DNA REPAIR PROTEIN RECN"/>
    <property type="match status" value="1"/>
</dbReference>
<dbReference type="SUPFAM" id="SSF52540">
    <property type="entry name" value="P-loop containing nucleoside triphosphate hydrolases"/>
    <property type="match status" value="2"/>
</dbReference>
<dbReference type="InterPro" id="IPR027417">
    <property type="entry name" value="P-loop_NTPase"/>
</dbReference>
<protein>
    <recommendedName>
        <fullName evidence="3 9">DNA repair protein RecN</fullName>
    </recommendedName>
    <alternativeName>
        <fullName evidence="8 9">Recombination protein N</fullName>
    </alternativeName>
</protein>
<comment type="caution">
    <text evidence="12">The sequence shown here is derived from an EMBL/GenBank/DDBJ whole genome shotgun (WGS) entry which is preliminary data.</text>
</comment>
<proteinExistence type="inferred from homology"/>
<keyword evidence="10" id="KW-0175">Coiled coil</keyword>
<keyword evidence="7 9" id="KW-0234">DNA repair</keyword>
<evidence type="ECO:0000256" key="5">
    <source>
        <dbReference type="ARBA" id="ARBA00022763"/>
    </source>
</evidence>
<comment type="function">
    <text evidence="1 9">May be involved in recombinational repair of damaged DNA.</text>
</comment>
<evidence type="ECO:0000256" key="9">
    <source>
        <dbReference type="PIRNR" id="PIRNR003128"/>
    </source>
</evidence>
<feature type="domain" description="RecF/RecN/SMC N-terminal" evidence="11">
    <location>
        <begin position="1"/>
        <end position="495"/>
    </location>
</feature>
<dbReference type="EMBL" id="DVOB01000182">
    <property type="protein sequence ID" value="HIU96722.1"/>
    <property type="molecule type" value="Genomic_DNA"/>
</dbReference>
<organism evidence="12 13">
    <name type="scientific">Candidatus Allocopromorpha excrementipullorum</name>
    <dbReference type="NCBI Taxonomy" id="2840743"/>
    <lineage>
        <taxon>Bacteria</taxon>
        <taxon>Bacillati</taxon>
        <taxon>Bacillota</taxon>
        <taxon>Clostridia</taxon>
        <taxon>Eubacteriales</taxon>
        <taxon>Eubacteriaceae</taxon>
        <taxon>Eubacteriaceae incertae sedis</taxon>
        <taxon>Candidatus Allocopromorpha</taxon>
    </lineage>
</organism>
<dbReference type="Pfam" id="PF02463">
    <property type="entry name" value="SMC_N"/>
    <property type="match status" value="1"/>
</dbReference>
<evidence type="ECO:0000256" key="3">
    <source>
        <dbReference type="ARBA" id="ARBA00021315"/>
    </source>
</evidence>
<keyword evidence="4" id="KW-0547">Nucleotide-binding</keyword>
<keyword evidence="5 9" id="KW-0227">DNA damage</keyword>
<evidence type="ECO:0000256" key="4">
    <source>
        <dbReference type="ARBA" id="ARBA00022741"/>
    </source>
</evidence>
<evidence type="ECO:0000256" key="8">
    <source>
        <dbReference type="ARBA" id="ARBA00033408"/>
    </source>
</evidence>
<dbReference type="InterPro" id="IPR003395">
    <property type="entry name" value="RecF/RecN/SMC_N"/>
</dbReference>
<evidence type="ECO:0000256" key="6">
    <source>
        <dbReference type="ARBA" id="ARBA00022840"/>
    </source>
</evidence>
<evidence type="ECO:0000256" key="1">
    <source>
        <dbReference type="ARBA" id="ARBA00003618"/>
    </source>
</evidence>
<dbReference type="GO" id="GO:0009432">
    <property type="term" value="P:SOS response"/>
    <property type="evidence" value="ECO:0007669"/>
    <property type="project" value="TreeGrafter"/>
</dbReference>
<dbReference type="PIRSF" id="PIRSF003128">
    <property type="entry name" value="RecN"/>
    <property type="match status" value="1"/>
</dbReference>
<dbReference type="GO" id="GO:0006281">
    <property type="term" value="P:DNA repair"/>
    <property type="evidence" value="ECO:0007669"/>
    <property type="project" value="UniProtKB-KW"/>
</dbReference>
<comment type="similarity">
    <text evidence="2 9">Belongs to the RecN family.</text>
</comment>
<gene>
    <name evidence="12" type="primary">recN</name>
    <name evidence="12" type="ORF">IAD25_08500</name>
</gene>
<evidence type="ECO:0000256" key="10">
    <source>
        <dbReference type="SAM" id="Coils"/>
    </source>
</evidence>
<dbReference type="GO" id="GO:0043590">
    <property type="term" value="C:bacterial nucleoid"/>
    <property type="evidence" value="ECO:0007669"/>
    <property type="project" value="TreeGrafter"/>
</dbReference>
<dbReference type="AlphaFoldDB" id="A0A9D1N7R9"/>
<accession>A0A9D1N7R9</accession>
<evidence type="ECO:0000256" key="2">
    <source>
        <dbReference type="ARBA" id="ARBA00009441"/>
    </source>
</evidence>
<dbReference type="GO" id="GO:0005524">
    <property type="term" value="F:ATP binding"/>
    <property type="evidence" value="ECO:0007669"/>
    <property type="project" value="UniProtKB-KW"/>
</dbReference>
<dbReference type="NCBIfam" id="TIGR00634">
    <property type="entry name" value="recN"/>
    <property type="match status" value="1"/>
</dbReference>
<reference evidence="12" key="1">
    <citation type="submission" date="2020-10" db="EMBL/GenBank/DDBJ databases">
        <authorList>
            <person name="Gilroy R."/>
        </authorList>
    </citation>
    <scope>NUCLEOTIDE SEQUENCE</scope>
    <source>
        <strain evidence="12">ChiSjej4B22-8349</strain>
    </source>
</reference>
<dbReference type="CDD" id="cd03241">
    <property type="entry name" value="ABC_RecN"/>
    <property type="match status" value="2"/>
</dbReference>
<dbReference type="GO" id="GO:0006310">
    <property type="term" value="P:DNA recombination"/>
    <property type="evidence" value="ECO:0007669"/>
    <property type="project" value="InterPro"/>
</dbReference>
<dbReference type="PANTHER" id="PTHR11059">
    <property type="entry name" value="DNA REPAIR PROTEIN RECN"/>
    <property type="match status" value="1"/>
</dbReference>
<sequence>MIRHLSIRDFAIIENAEIDFQDGLNIITGETGAGKSIVIEAVSLALGSRADTAFVRSGKKKALIQMIADHDGEEYIITREISASGKNICRINDEIVTLTHLNALCRKLADIHGQYDHQSLLNPDNHIKLVDLYRKDLISPAKDKVSAAYDEYSALRSRLKALLANAARDRRERDFMQFEFDELNAAALKPGEDTELEERAAMLQNSERIYENLAGAYYAASEEESSLLSGLRHITDLVSETSAFSTELEALGNRLNEIYYEFEDIASSIRDCRDGAMFSPEELDLVIGRLETINKLKAKHGKSLEQLIEYRNELDDKLSAMEDVDSTREEMEKELAVLRGRLIAACNELSAIRKEAASRLEEKITAELKELNFNDAIFSISFRKADAFTAEGSDIVEFLISTNKGEPQKPLSRIASGGEMSRIMLAFKKITGDYDEIPTMIFDEIDSGISGITASIVGHKLVEIARTHQIICITHLPQIAACGAHNYRISKVSDDKMTYTTVLPLSHEEKVEEIARLLGGSNITETTLKSAEELINASN</sequence>
<evidence type="ECO:0000313" key="13">
    <source>
        <dbReference type="Proteomes" id="UP000824130"/>
    </source>
</evidence>
<name>A0A9D1N7R9_9FIRM</name>
<reference evidence="12" key="2">
    <citation type="journal article" date="2021" name="PeerJ">
        <title>Extensive microbial diversity within the chicken gut microbiome revealed by metagenomics and culture.</title>
        <authorList>
            <person name="Gilroy R."/>
            <person name="Ravi A."/>
            <person name="Getino M."/>
            <person name="Pursley I."/>
            <person name="Horton D.L."/>
            <person name="Alikhan N.F."/>
            <person name="Baker D."/>
            <person name="Gharbi K."/>
            <person name="Hall N."/>
            <person name="Watson M."/>
            <person name="Adriaenssens E.M."/>
            <person name="Foster-Nyarko E."/>
            <person name="Jarju S."/>
            <person name="Secka A."/>
            <person name="Antonio M."/>
            <person name="Oren A."/>
            <person name="Chaudhuri R.R."/>
            <person name="La Ragione R."/>
            <person name="Hildebrand F."/>
            <person name="Pallen M.J."/>
        </authorList>
    </citation>
    <scope>NUCLEOTIDE SEQUENCE</scope>
    <source>
        <strain evidence="12">ChiSjej4B22-8349</strain>
    </source>
</reference>
<dbReference type="InterPro" id="IPR004604">
    <property type="entry name" value="DNA_recomb/repair_RecN"/>
</dbReference>
<dbReference type="FunFam" id="3.40.50.300:FF:000356">
    <property type="entry name" value="DNA repair protein RecN"/>
    <property type="match status" value="1"/>
</dbReference>
<evidence type="ECO:0000313" key="12">
    <source>
        <dbReference type="EMBL" id="HIU96722.1"/>
    </source>
</evidence>
<dbReference type="Gene3D" id="3.40.50.300">
    <property type="entry name" value="P-loop containing nucleotide triphosphate hydrolases"/>
    <property type="match status" value="2"/>
</dbReference>